<reference evidence="2 3" key="1">
    <citation type="submission" date="2018-05" db="EMBL/GenBank/DDBJ databases">
        <title>Whole genome sequencing for identification of molecular markers to develop diagnostic detection tools for the regulated plant pathogen Lachnellula willkommii.</title>
        <authorList>
            <person name="Giroux E."/>
            <person name="Bilodeau G."/>
        </authorList>
    </citation>
    <scope>NUCLEOTIDE SEQUENCE [LARGE SCALE GENOMIC DNA]</scope>
    <source>
        <strain evidence="2 3">CBS 625.97</strain>
    </source>
</reference>
<organism evidence="2 3">
    <name type="scientific">Lachnellula cervina</name>
    <dbReference type="NCBI Taxonomy" id="1316786"/>
    <lineage>
        <taxon>Eukaryota</taxon>
        <taxon>Fungi</taxon>
        <taxon>Dikarya</taxon>
        <taxon>Ascomycota</taxon>
        <taxon>Pezizomycotina</taxon>
        <taxon>Leotiomycetes</taxon>
        <taxon>Helotiales</taxon>
        <taxon>Lachnaceae</taxon>
        <taxon>Lachnellula</taxon>
    </lineage>
</organism>
<evidence type="ECO:0000313" key="2">
    <source>
        <dbReference type="EMBL" id="TVY44841.1"/>
    </source>
</evidence>
<evidence type="ECO:0000313" key="3">
    <source>
        <dbReference type="Proteomes" id="UP000481288"/>
    </source>
</evidence>
<proteinExistence type="predicted"/>
<dbReference type="Proteomes" id="UP000481288">
    <property type="component" value="Unassembled WGS sequence"/>
</dbReference>
<dbReference type="AlphaFoldDB" id="A0A7D8YLR4"/>
<feature type="region of interest" description="Disordered" evidence="1">
    <location>
        <begin position="471"/>
        <end position="503"/>
    </location>
</feature>
<feature type="compositionally biased region" description="Low complexity" evidence="1">
    <location>
        <begin position="477"/>
        <end position="503"/>
    </location>
</feature>
<name>A0A7D8YLR4_9HELO</name>
<protein>
    <submittedName>
        <fullName evidence="2">Uncharacterized protein</fullName>
    </submittedName>
</protein>
<comment type="caution">
    <text evidence="2">The sequence shown here is derived from an EMBL/GenBank/DDBJ whole genome shotgun (WGS) entry which is preliminary data.</text>
</comment>
<dbReference type="OrthoDB" id="3565477at2759"/>
<evidence type="ECO:0000256" key="1">
    <source>
        <dbReference type="SAM" id="MobiDB-lite"/>
    </source>
</evidence>
<feature type="non-terminal residue" evidence="2">
    <location>
        <position position="1"/>
    </location>
</feature>
<dbReference type="EMBL" id="QGMG01001713">
    <property type="protein sequence ID" value="TVY44841.1"/>
    <property type="molecule type" value="Genomic_DNA"/>
</dbReference>
<accession>A0A7D8YLR4</accession>
<keyword evidence="3" id="KW-1185">Reference proteome</keyword>
<sequence length="528" mass="57221">LTFQFFYFTDRTVVKQFCDIYDNFFKLKFYPIRGDKQHLNNTFNVNNCVYHDPNAHIYLIFFIVVFAALNKYYNDINDKFYIIFVTINEFSSKLSDKFFGTFNKLYRIFVTIDKFSCELFNKFFVTFNKLYRIFVTINKFPCKLSDFVTFNKFYRVFVTIDEFSSKLSNKFFATFNKFYRVFVTIDEFSSKLSNKFFATFNKFYNLLSYIFVAVFYEPHDNISIIGSSSVVSPTLAFTTSTVYATSIYTVVQCPASVTPCPIGSITTEIIGICTTICPITATETGKGVPNSFSSPSGVPTSSAPAGEKYTTSTVYTTSAYTITSCAPPVTNCPAKIGSVTTETIALYTTIFPVKPSRTPQPPSGFSISTIYTTSIYTITKCASPITSCPVGSVTTEVISLYTTICPITQSAINTVLASQPNGVPARPVSTLLSAAVLPTQSSPAAGRASISVASPAVSSTSLPIGGASTLGAGRNASSTSTSTTSTSTGLVGVSGAASSSTATTNSGAVNGGIGMSLVLVIAMLTMVL</sequence>
<gene>
    <name evidence="2" type="ORF">LCER1_G008921</name>
</gene>